<evidence type="ECO:0000313" key="3">
    <source>
        <dbReference type="Proteomes" id="UP000199361"/>
    </source>
</evidence>
<feature type="chain" id="PRO_5011611789" description="Lipoprotein" evidence="1">
    <location>
        <begin position="24"/>
        <end position="239"/>
    </location>
</feature>
<organism evidence="2 3">
    <name type="scientific">Nonomuraea wenchangensis</name>
    <dbReference type="NCBI Taxonomy" id="568860"/>
    <lineage>
        <taxon>Bacteria</taxon>
        <taxon>Bacillati</taxon>
        <taxon>Actinomycetota</taxon>
        <taxon>Actinomycetes</taxon>
        <taxon>Streptosporangiales</taxon>
        <taxon>Streptosporangiaceae</taxon>
        <taxon>Nonomuraea</taxon>
    </lineage>
</organism>
<protein>
    <recommendedName>
        <fullName evidence="4">Lipoprotein</fullName>
    </recommendedName>
</protein>
<proteinExistence type="predicted"/>
<gene>
    <name evidence="2" type="ORF">SAMN05421811_12270</name>
</gene>
<dbReference type="EMBL" id="FOHX01000022">
    <property type="protein sequence ID" value="SEU43855.1"/>
    <property type="molecule type" value="Genomic_DNA"/>
</dbReference>
<evidence type="ECO:0008006" key="4">
    <source>
        <dbReference type="Google" id="ProtNLM"/>
    </source>
</evidence>
<keyword evidence="1" id="KW-0732">Signal</keyword>
<dbReference type="RefSeq" id="WP_091092963.1">
    <property type="nucleotide sequence ID" value="NZ_FOHX01000022.1"/>
</dbReference>
<dbReference type="OrthoDB" id="3515039at2"/>
<accession>A0A1I0LQ79</accession>
<keyword evidence="3" id="KW-1185">Reference proteome</keyword>
<name>A0A1I0LQ79_9ACTN</name>
<evidence type="ECO:0000256" key="1">
    <source>
        <dbReference type="SAM" id="SignalP"/>
    </source>
</evidence>
<dbReference type="Proteomes" id="UP000199361">
    <property type="component" value="Unassembled WGS sequence"/>
</dbReference>
<feature type="signal peptide" evidence="1">
    <location>
        <begin position="1"/>
        <end position="23"/>
    </location>
</feature>
<dbReference type="AlphaFoldDB" id="A0A1I0LQ79"/>
<evidence type="ECO:0000313" key="2">
    <source>
        <dbReference type="EMBL" id="SEU43855.1"/>
    </source>
</evidence>
<reference evidence="2 3" key="1">
    <citation type="submission" date="2016-10" db="EMBL/GenBank/DDBJ databases">
        <authorList>
            <person name="de Groot N.N."/>
        </authorList>
    </citation>
    <scope>NUCLEOTIDE SEQUENCE [LARGE SCALE GENOMIC DNA]</scope>
    <source>
        <strain evidence="2 3">CGMCC 4.5598</strain>
    </source>
</reference>
<sequence length="239" mass="25170">MKQALLAIAALAALTVPALPAHAAPKDPVKALNATTVPGHGVRFTGSVTWMDGTDERGARDLKGAFQFGKKGIAAFDITLKDGDEQQRVLGIGKTGYYSGGLIGGLLPEGKTWFKEKNRGMPDSWSQFINPAEAKTLARLLKNGTTKGGTVSGSITVKELKAVSTWVSAARLGNEHDGVKISYKLTLSSAGLVSRVTSSYTITEDGTPYTTTVDSRYTGWGGKVSIKAPAPSTVTTNIR</sequence>